<dbReference type="InterPro" id="IPR039781">
    <property type="entry name" value="Rad21/Rec8-like"/>
</dbReference>
<dbReference type="Gene3D" id="1.10.10.580">
    <property type="entry name" value="Structural maintenance of chromosome 1. Chain E"/>
    <property type="match status" value="1"/>
</dbReference>
<feature type="domain" description="Rad21/Rec8-like protein N-terminal" evidence="4">
    <location>
        <begin position="10"/>
        <end position="115"/>
    </location>
</feature>
<comment type="subcellular location">
    <subcellularLocation>
        <location evidence="1">Nucleus</location>
    </subcellularLocation>
</comment>
<feature type="coiled-coil region" evidence="3">
    <location>
        <begin position="89"/>
        <end position="116"/>
    </location>
</feature>
<dbReference type="RefSeq" id="XP_015181485.1">
    <property type="nucleotide sequence ID" value="XM_015325999.1"/>
</dbReference>
<keyword evidence="2" id="KW-0539">Nucleus</keyword>
<keyword evidence="5" id="KW-1185">Reference proteome</keyword>
<evidence type="ECO:0000256" key="3">
    <source>
        <dbReference type="SAM" id="Coils"/>
    </source>
</evidence>
<organism evidence="5 7">
    <name type="scientific">Polistes dominula</name>
    <name type="common">European paper wasp</name>
    <name type="synonym">Vespa dominula</name>
    <dbReference type="NCBI Taxonomy" id="743375"/>
    <lineage>
        <taxon>Eukaryota</taxon>
        <taxon>Metazoa</taxon>
        <taxon>Ecdysozoa</taxon>
        <taxon>Arthropoda</taxon>
        <taxon>Hexapoda</taxon>
        <taxon>Insecta</taxon>
        <taxon>Pterygota</taxon>
        <taxon>Neoptera</taxon>
        <taxon>Endopterygota</taxon>
        <taxon>Hymenoptera</taxon>
        <taxon>Apocrita</taxon>
        <taxon>Aculeata</taxon>
        <taxon>Vespoidea</taxon>
        <taxon>Vespidae</taxon>
        <taxon>Polistinae</taxon>
        <taxon>Polistini</taxon>
        <taxon>Polistes</taxon>
    </lineage>
</organism>
<dbReference type="GeneID" id="107069055"/>
<name>A0ABM1IMP9_POLDO</name>
<protein>
    <submittedName>
        <fullName evidence="6 7">Uncharacterized protein LOC107069055</fullName>
    </submittedName>
</protein>
<gene>
    <name evidence="6 7" type="primary">LOC107069055</name>
</gene>
<evidence type="ECO:0000259" key="4">
    <source>
        <dbReference type="Pfam" id="PF04825"/>
    </source>
</evidence>
<dbReference type="InterPro" id="IPR006910">
    <property type="entry name" value="Rad21_Rec8_N"/>
</dbReference>
<dbReference type="RefSeq" id="XP_015181486.1">
    <property type="nucleotide sequence ID" value="XM_015326000.1"/>
</dbReference>
<evidence type="ECO:0000256" key="1">
    <source>
        <dbReference type="ARBA" id="ARBA00004123"/>
    </source>
</evidence>
<reference evidence="6 7" key="1">
    <citation type="submission" date="2025-05" db="UniProtKB">
        <authorList>
            <consortium name="RefSeq"/>
        </authorList>
    </citation>
    <scope>IDENTIFICATION</scope>
    <source>
        <tissue evidence="6 7">Whole body</tissue>
    </source>
</reference>
<evidence type="ECO:0000313" key="5">
    <source>
        <dbReference type="Proteomes" id="UP000694924"/>
    </source>
</evidence>
<dbReference type="Proteomes" id="UP000694924">
    <property type="component" value="Unplaced"/>
</dbReference>
<dbReference type="InterPro" id="IPR023093">
    <property type="entry name" value="ScpA-like_C"/>
</dbReference>
<proteinExistence type="predicted"/>
<dbReference type="PANTHER" id="PTHR12585">
    <property type="entry name" value="SCC1 / RAD21 FAMILY MEMBER"/>
    <property type="match status" value="1"/>
</dbReference>
<accession>A0ABM1IMP9</accession>
<evidence type="ECO:0000256" key="2">
    <source>
        <dbReference type="ARBA" id="ARBA00023242"/>
    </source>
</evidence>
<sequence>MSNLNDVFHSYLRTKTGKYSKCWLAATLSTKKFQQKFRSQTVNEINVSEICDDIKNMNITMNIRRSNKEILYTSFQLMYGATKIHSYQVSNLEKDIIELEKMLNKASDKRDNENDKHDSLNVLTPYSEQLHENFKLLPHELDINTKLQNLMHEAECLEFGALTEQELNFLNRPNEEISTEMFERIHITDVNDKSLYYANTLRESEEFYIPYEKAEKEMILQVRDELIMDGEEYYETLSKMPLPEITANEFVPEEGTHSITRKRQPTVQEQIETPTKKRRLKFEDIIFPSNVEITLPEVDAVPVALERITETLEDLESISDISQQSKSKSKKVRVFADKNTQLSHKVIRKCINNVRVSTVPLKIFDVNTLTLELLFQEVPARFLSIRKNKWNSPLNNLFYTHNLIPPTRVDTLMEYELEKPTFETMRLETKDNKTQELSELSGLIPETKKSMKETIADEIKTSQLEIAISEINHQTNIQNIEQDFEMLNIVEYDVPDVTMHEKGIDQPLETSKYKDSHLTKTELLALLEVLWHDSEMVKFTDLISPESYNKFDASRSFLLLLELHQENKIILEQATPYDILWIKKCYNNDSD</sequence>
<evidence type="ECO:0000313" key="6">
    <source>
        <dbReference type="RefSeq" id="XP_015181485.1"/>
    </source>
</evidence>
<evidence type="ECO:0000313" key="7">
    <source>
        <dbReference type="RefSeq" id="XP_015181486.1"/>
    </source>
</evidence>
<dbReference type="PANTHER" id="PTHR12585:SF69">
    <property type="entry name" value="FI11703P"/>
    <property type="match status" value="1"/>
</dbReference>
<keyword evidence="3" id="KW-0175">Coiled coil</keyword>
<dbReference type="Pfam" id="PF04825">
    <property type="entry name" value="Rad21_Rec8_N"/>
    <property type="match status" value="1"/>
</dbReference>